<dbReference type="Proteomes" id="UP000009080">
    <property type="component" value="Chromosome"/>
</dbReference>
<protein>
    <submittedName>
        <fullName evidence="1">Uncharacterized protein</fullName>
    </submittedName>
</protein>
<organism evidence="1 2">
    <name type="scientific">Teredinibacter turnerae (strain ATCC 39867 / T7901)</name>
    <dbReference type="NCBI Taxonomy" id="377629"/>
    <lineage>
        <taxon>Bacteria</taxon>
        <taxon>Pseudomonadati</taxon>
        <taxon>Pseudomonadota</taxon>
        <taxon>Gammaproteobacteria</taxon>
        <taxon>Cellvibrionales</taxon>
        <taxon>Cellvibrionaceae</taxon>
        <taxon>Teredinibacter</taxon>
    </lineage>
</organism>
<dbReference type="AlphaFoldDB" id="C5BJC5"/>
<evidence type="ECO:0000313" key="2">
    <source>
        <dbReference type="Proteomes" id="UP000009080"/>
    </source>
</evidence>
<proteinExistence type="predicted"/>
<dbReference type="EMBL" id="CP001614">
    <property type="protein sequence ID" value="ACR11678.1"/>
    <property type="molecule type" value="Genomic_DNA"/>
</dbReference>
<dbReference type="OrthoDB" id="6195999at2"/>
<dbReference type="HOGENOM" id="CLU_2069810_0_0_6"/>
<accession>C5BJC5</accession>
<evidence type="ECO:0000313" key="1">
    <source>
        <dbReference type="EMBL" id="ACR11678.1"/>
    </source>
</evidence>
<sequence>MSRVLIADAITHLEDLLEALTNAYWETSEIHRKDCVFDLVTVIYGELNELAKLSYADHEMTYEPITAAFHSSETNLRTIRNNIDTWFPRNATATQLQRSIPPVNALFEFV</sequence>
<dbReference type="eggNOG" id="ENOG50335SA">
    <property type="taxonomic scope" value="Bacteria"/>
</dbReference>
<name>C5BJC5_TERTT</name>
<gene>
    <name evidence="1" type="ordered locus">TERTU_2133</name>
</gene>
<dbReference type="STRING" id="377629.TERTU_2133"/>
<keyword evidence="2" id="KW-1185">Reference proteome</keyword>
<reference evidence="1 2" key="1">
    <citation type="journal article" date="2009" name="PLoS ONE">
        <title>The complete genome of Teredinibacter turnerae T7901: an intracellular endosymbiont of marine wood-boring bivalves (shipworms).</title>
        <authorList>
            <person name="Yang J.C."/>
            <person name="Madupu R."/>
            <person name="Durkin A.S."/>
            <person name="Ekborg N.A."/>
            <person name="Pedamallu C.S."/>
            <person name="Hostetler J.B."/>
            <person name="Radune D."/>
            <person name="Toms B.S."/>
            <person name="Henrissat B."/>
            <person name="Coutinho P.M."/>
            <person name="Schwarz S."/>
            <person name="Field L."/>
            <person name="Trindade-Silva A.E."/>
            <person name="Soares C.A.G."/>
            <person name="Elshahawi S."/>
            <person name="Hanora A."/>
            <person name="Schmidt E.W."/>
            <person name="Haygood M.G."/>
            <person name="Posfai J."/>
            <person name="Benner J."/>
            <person name="Madinger C."/>
            <person name="Nove J."/>
            <person name="Anton B."/>
            <person name="Chaudhary K."/>
            <person name="Foster J."/>
            <person name="Holman A."/>
            <person name="Kumar S."/>
            <person name="Lessard P.A."/>
            <person name="Luyten Y.A."/>
            <person name="Slatko B."/>
            <person name="Wood N."/>
            <person name="Wu B."/>
            <person name="Teplitski M."/>
            <person name="Mougous J.D."/>
            <person name="Ward N."/>
            <person name="Eisen J.A."/>
            <person name="Badger J.H."/>
            <person name="Distel D.L."/>
        </authorList>
    </citation>
    <scope>NUCLEOTIDE SEQUENCE [LARGE SCALE GENOMIC DNA]</scope>
    <source>
        <strain evidence="2">ATCC 39867 / T7901</strain>
    </source>
</reference>
<dbReference type="KEGG" id="ttu:TERTU_2133"/>
<dbReference type="RefSeq" id="WP_015817790.1">
    <property type="nucleotide sequence ID" value="NC_012997.1"/>
</dbReference>